<dbReference type="EMBL" id="MU254568">
    <property type="protein sequence ID" value="KAG9240144.1"/>
    <property type="molecule type" value="Genomic_DNA"/>
</dbReference>
<comment type="caution">
    <text evidence="1">The sequence shown here is derived from an EMBL/GenBank/DDBJ whole genome shotgun (WGS) entry which is preliminary data.</text>
</comment>
<evidence type="ECO:0000313" key="2">
    <source>
        <dbReference type="Proteomes" id="UP000887226"/>
    </source>
</evidence>
<protein>
    <submittedName>
        <fullName evidence="1">Uncharacterized protein</fullName>
    </submittedName>
</protein>
<proteinExistence type="predicted"/>
<sequence>MRALSLQSSKKRAPLRQIDFRILPSCLAPTSCNNSRNPRSHTPPSSTSRATLGYYESNAHGSSPYLFRTVSNAAVWCGDVGEAADEEVGLSLLAVTQMRHCRSEQNNQISAWIEVNDFTFVSLSDMLRVFMGVARIRVNIRFVEDSERSPNEDTEWEPKAYRMKLTSMYRGSGDGIMSWKHSWTRTLICGSSSSWQYQRFSSKSLSIGAVNVITILGGGW</sequence>
<dbReference type="Proteomes" id="UP000887226">
    <property type="component" value="Unassembled WGS sequence"/>
</dbReference>
<organism evidence="1 2">
    <name type="scientific">Calycina marina</name>
    <dbReference type="NCBI Taxonomy" id="1763456"/>
    <lineage>
        <taxon>Eukaryota</taxon>
        <taxon>Fungi</taxon>
        <taxon>Dikarya</taxon>
        <taxon>Ascomycota</taxon>
        <taxon>Pezizomycotina</taxon>
        <taxon>Leotiomycetes</taxon>
        <taxon>Helotiales</taxon>
        <taxon>Pezizellaceae</taxon>
        <taxon>Calycina</taxon>
    </lineage>
</organism>
<gene>
    <name evidence="1" type="ORF">BJ878DRAFT_484110</name>
</gene>
<keyword evidence="2" id="KW-1185">Reference proteome</keyword>
<reference evidence="1" key="1">
    <citation type="journal article" date="2021" name="IMA Fungus">
        <title>Genomic characterization of three marine fungi, including Emericellopsis atlantica sp. nov. with signatures of a generalist lifestyle and marine biomass degradation.</title>
        <authorList>
            <person name="Hagestad O.C."/>
            <person name="Hou L."/>
            <person name="Andersen J.H."/>
            <person name="Hansen E.H."/>
            <person name="Altermark B."/>
            <person name="Li C."/>
            <person name="Kuhnert E."/>
            <person name="Cox R.J."/>
            <person name="Crous P.W."/>
            <person name="Spatafora J.W."/>
            <person name="Lail K."/>
            <person name="Amirebrahimi M."/>
            <person name="Lipzen A."/>
            <person name="Pangilinan J."/>
            <person name="Andreopoulos W."/>
            <person name="Hayes R.D."/>
            <person name="Ng V."/>
            <person name="Grigoriev I.V."/>
            <person name="Jackson S.A."/>
            <person name="Sutton T.D.S."/>
            <person name="Dobson A.D.W."/>
            <person name="Rama T."/>
        </authorList>
    </citation>
    <scope>NUCLEOTIDE SEQUENCE</scope>
    <source>
        <strain evidence="1">TRa3180A</strain>
    </source>
</reference>
<evidence type="ECO:0000313" key="1">
    <source>
        <dbReference type="EMBL" id="KAG9240144.1"/>
    </source>
</evidence>
<accession>A0A9P7YUP0</accession>
<name>A0A9P7YUP0_9HELO</name>
<dbReference type="AlphaFoldDB" id="A0A9P7YUP0"/>